<feature type="signal peptide" evidence="1">
    <location>
        <begin position="1"/>
        <end position="20"/>
    </location>
</feature>
<evidence type="ECO:0000313" key="3">
    <source>
        <dbReference type="Proteomes" id="UP000501726"/>
    </source>
</evidence>
<protein>
    <submittedName>
        <fullName evidence="2">Uncharacterized protein</fullName>
    </submittedName>
</protein>
<organism evidence="2 3">
    <name type="scientific">Thiosulfatimonas sediminis</name>
    <dbReference type="NCBI Taxonomy" id="2675054"/>
    <lineage>
        <taxon>Bacteria</taxon>
        <taxon>Pseudomonadati</taxon>
        <taxon>Pseudomonadota</taxon>
        <taxon>Gammaproteobacteria</taxon>
        <taxon>Thiotrichales</taxon>
        <taxon>Piscirickettsiaceae</taxon>
        <taxon>Thiosulfatimonas</taxon>
    </lineage>
</organism>
<feature type="chain" id="PRO_5026027836" evidence="1">
    <location>
        <begin position="21"/>
        <end position="61"/>
    </location>
</feature>
<proteinExistence type="predicted"/>
<evidence type="ECO:0000313" key="2">
    <source>
        <dbReference type="EMBL" id="BBP46898.1"/>
    </source>
</evidence>
<dbReference type="RefSeq" id="WP_173273969.1">
    <property type="nucleotide sequence ID" value="NZ_AP021889.1"/>
</dbReference>
<reference evidence="3" key="1">
    <citation type="submission" date="2019-11" db="EMBL/GenBank/DDBJ databases">
        <title>Isolation and characterization of two novel species in the genus Thiomicrorhabdus.</title>
        <authorList>
            <person name="Mochizuki J."/>
            <person name="Kojima H."/>
            <person name="Fukui M."/>
        </authorList>
    </citation>
    <scope>NUCLEOTIDE SEQUENCE [LARGE SCALE GENOMIC DNA]</scope>
    <source>
        <strain evidence="3">aks77</strain>
    </source>
</reference>
<name>A0A6F8PY27_9GAMM</name>
<dbReference type="KEGG" id="tse:THMIRHAS_22710"/>
<evidence type="ECO:0000256" key="1">
    <source>
        <dbReference type="SAM" id="SignalP"/>
    </source>
</evidence>
<accession>A0A6F8PY27</accession>
<gene>
    <name evidence="2" type="ORF">THMIRHAS_22710</name>
</gene>
<keyword evidence="1" id="KW-0732">Signal</keyword>
<dbReference type="AlphaFoldDB" id="A0A6F8PY27"/>
<dbReference type="EMBL" id="AP021889">
    <property type="protein sequence ID" value="BBP46898.1"/>
    <property type="molecule type" value="Genomic_DNA"/>
</dbReference>
<sequence>MKKLAIILSSAVLFSQGAIADPIDVRGGVDREQHKLEREMKLERDKKTHYSRQSRIEKYFK</sequence>
<keyword evidence="3" id="KW-1185">Reference proteome</keyword>
<dbReference type="Proteomes" id="UP000501726">
    <property type="component" value="Chromosome"/>
</dbReference>